<comment type="caution">
    <text evidence="1">The sequence shown here is derived from an EMBL/GenBank/DDBJ whole genome shotgun (WGS) entry which is preliminary data.</text>
</comment>
<dbReference type="Proteomes" id="UP000075604">
    <property type="component" value="Unassembled WGS sequence"/>
</dbReference>
<proteinExistence type="predicted"/>
<accession>A0A150PDT7</accession>
<protein>
    <submittedName>
        <fullName evidence="1">Uncharacterized protein</fullName>
    </submittedName>
</protein>
<reference evidence="1 2" key="1">
    <citation type="submission" date="2014-02" db="EMBL/GenBank/DDBJ databases">
        <title>The small core and large imbalanced accessory genome model reveals a collaborative survival strategy of Sorangium cellulosum strains in nature.</title>
        <authorList>
            <person name="Han K."/>
            <person name="Peng R."/>
            <person name="Blom J."/>
            <person name="Li Y.-Z."/>
        </authorList>
    </citation>
    <scope>NUCLEOTIDE SEQUENCE [LARGE SCALE GENOMIC DNA]</scope>
    <source>
        <strain evidence="1 2">So0157-18</strain>
    </source>
</reference>
<dbReference type="EMBL" id="JELX01002931">
    <property type="protein sequence ID" value="KYF53810.1"/>
    <property type="molecule type" value="Genomic_DNA"/>
</dbReference>
<organism evidence="1 2">
    <name type="scientific">Sorangium cellulosum</name>
    <name type="common">Polyangium cellulosum</name>
    <dbReference type="NCBI Taxonomy" id="56"/>
    <lineage>
        <taxon>Bacteria</taxon>
        <taxon>Pseudomonadati</taxon>
        <taxon>Myxococcota</taxon>
        <taxon>Polyangia</taxon>
        <taxon>Polyangiales</taxon>
        <taxon>Polyangiaceae</taxon>
        <taxon>Sorangium</taxon>
    </lineage>
</organism>
<dbReference type="AlphaFoldDB" id="A0A150PDT7"/>
<evidence type="ECO:0000313" key="1">
    <source>
        <dbReference type="EMBL" id="KYF53810.1"/>
    </source>
</evidence>
<gene>
    <name evidence="1" type="ORF">BE04_42595</name>
</gene>
<evidence type="ECO:0000313" key="2">
    <source>
        <dbReference type="Proteomes" id="UP000075604"/>
    </source>
</evidence>
<sequence>MFEAYQRGELEDDDEVAVAHGLRAEEFARLMESEAQVAVVQRWAAPHISAHLVDQLRLDDLYAGLWARARDKQRSLEEAGLADPDLAAAPLSREALLSWYLARRGRRAPRPRRGRAPGRVRDEPMFLRALLREHHYVRLRELRER</sequence>
<name>A0A150PDT7_SORCE</name>